<dbReference type="CDD" id="cd06223">
    <property type="entry name" value="PRTases_typeI"/>
    <property type="match status" value="1"/>
</dbReference>
<evidence type="ECO:0000313" key="3">
    <source>
        <dbReference type="Proteomes" id="UP001499994"/>
    </source>
</evidence>
<sequence>MVKVITALGVDFDILCEKLSDKIICNYSPDLIIGIATGGEIVARTVALKMDTPVMILKRQRGLTKYKSRFNISKILPFFPRWFNDFLRRYEIKYNERRFLAKGKKRNICDVMLISGELDNLSRFSQILLIDDSVDSGGTMIDCVNFLQKFLAKNTTIKTASLNVTFKEPAFIPDFYLYKDVLIRCPWANDVRRVK</sequence>
<name>A0ABP7KSD7_9GAMM</name>
<evidence type="ECO:0000259" key="1">
    <source>
        <dbReference type="Pfam" id="PF00156"/>
    </source>
</evidence>
<dbReference type="Gene3D" id="3.40.50.2020">
    <property type="match status" value="1"/>
</dbReference>
<dbReference type="Proteomes" id="UP001499994">
    <property type="component" value="Unassembled WGS sequence"/>
</dbReference>
<protein>
    <recommendedName>
        <fullName evidence="1">Phosphoribosyltransferase domain-containing protein</fullName>
    </recommendedName>
</protein>
<accession>A0ABP7KSD7</accession>
<proteinExistence type="predicted"/>
<keyword evidence="3" id="KW-1185">Reference proteome</keyword>
<reference evidence="3" key="1">
    <citation type="journal article" date="2019" name="Int. J. Syst. Evol. Microbiol.">
        <title>The Global Catalogue of Microorganisms (GCM) 10K type strain sequencing project: providing services to taxonomists for standard genome sequencing and annotation.</title>
        <authorList>
            <consortium name="The Broad Institute Genomics Platform"/>
            <consortium name="The Broad Institute Genome Sequencing Center for Infectious Disease"/>
            <person name="Wu L."/>
            <person name="Ma J."/>
        </authorList>
    </citation>
    <scope>NUCLEOTIDE SEQUENCE [LARGE SCALE GENOMIC DNA]</scope>
    <source>
        <strain evidence="3">JCM 17201</strain>
    </source>
</reference>
<organism evidence="2 3">
    <name type="scientific">Gibbsiella dentisursi</name>
    <dbReference type="NCBI Taxonomy" id="796890"/>
    <lineage>
        <taxon>Bacteria</taxon>
        <taxon>Pseudomonadati</taxon>
        <taxon>Pseudomonadota</taxon>
        <taxon>Gammaproteobacteria</taxon>
        <taxon>Enterobacterales</taxon>
        <taxon>Yersiniaceae</taxon>
        <taxon>Gibbsiella</taxon>
    </lineage>
</organism>
<dbReference type="EMBL" id="BAABDG010000002">
    <property type="protein sequence ID" value="GAA3884375.1"/>
    <property type="molecule type" value="Genomic_DNA"/>
</dbReference>
<evidence type="ECO:0000313" key="2">
    <source>
        <dbReference type="EMBL" id="GAA3884375.1"/>
    </source>
</evidence>
<dbReference type="InterPro" id="IPR029057">
    <property type="entry name" value="PRTase-like"/>
</dbReference>
<dbReference type="InterPro" id="IPR000836">
    <property type="entry name" value="PRTase_dom"/>
</dbReference>
<dbReference type="Pfam" id="PF00156">
    <property type="entry name" value="Pribosyltran"/>
    <property type="match status" value="1"/>
</dbReference>
<feature type="domain" description="Phosphoribosyltransferase" evidence="1">
    <location>
        <begin position="15"/>
        <end position="162"/>
    </location>
</feature>
<dbReference type="SUPFAM" id="SSF53271">
    <property type="entry name" value="PRTase-like"/>
    <property type="match status" value="1"/>
</dbReference>
<dbReference type="RefSeq" id="WP_346079218.1">
    <property type="nucleotide sequence ID" value="NZ_BAABDG010000002.1"/>
</dbReference>
<comment type="caution">
    <text evidence="2">The sequence shown here is derived from an EMBL/GenBank/DDBJ whole genome shotgun (WGS) entry which is preliminary data.</text>
</comment>
<gene>
    <name evidence="2" type="ORF">GCM10022405_07210</name>
</gene>